<keyword evidence="4" id="KW-0804">Transcription</keyword>
<dbReference type="InterPro" id="IPR007219">
    <property type="entry name" value="XnlR_reg_dom"/>
</dbReference>
<evidence type="ECO:0000259" key="6">
    <source>
        <dbReference type="SMART" id="SM00906"/>
    </source>
</evidence>
<dbReference type="RefSeq" id="XP_022488221.1">
    <property type="nucleotide sequence ID" value="XM_022631738.1"/>
</dbReference>
<dbReference type="GO" id="GO:0006351">
    <property type="term" value="P:DNA-templated transcription"/>
    <property type="evidence" value="ECO:0007669"/>
    <property type="project" value="InterPro"/>
</dbReference>
<dbReference type="GeneID" id="34576472"/>
<accession>A0A1F5LIN5</accession>
<proteinExistence type="predicted"/>
<keyword evidence="3" id="KW-0238">DNA-binding</keyword>
<dbReference type="GO" id="GO:0000976">
    <property type="term" value="F:transcription cis-regulatory region binding"/>
    <property type="evidence" value="ECO:0007669"/>
    <property type="project" value="TreeGrafter"/>
</dbReference>
<dbReference type="CDD" id="cd12148">
    <property type="entry name" value="fungal_TF_MHR"/>
    <property type="match status" value="1"/>
</dbReference>
<dbReference type="EMBL" id="LXJU01000009">
    <property type="protein sequence ID" value="OGE52781.1"/>
    <property type="molecule type" value="Genomic_DNA"/>
</dbReference>
<dbReference type="AlphaFoldDB" id="A0A1F5LIN5"/>
<dbReference type="GO" id="GO:0000981">
    <property type="term" value="F:DNA-binding transcription factor activity, RNA polymerase II-specific"/>
    <property type="evidence" value="ECO:0007669"/>
    <property type="project" value="TreeGrafter"/>
</dbReference>
<keyword evidence="5" id="KW-0539">Nucleus</keyword>
<dbReference type="OrthoDB" id="4060227at2759"/>
<dbReference type="PANTHER" id="PTHR31845">
    <property type="entry name" value="FINGER DOMAIN PROTEIN, PUTATIVE-RELATED"/>
    <property type="match status" value="1"/>
</dbReference>
<evidence type="ECO:0000256" key="3">
    <source>
        <dbReference type="ARBA" id="ARBA00023125"/>
    </source>
</evidence>
<dbReference type="InterPro" id="IPR051089">
    <property type="entry name" value="prtT"/>
</dbReference>
<reference evidence="7 8" key="1">
    <citation type="journal article" date="2016" name="Sci. Rep.">
        <title>Penicillium arizonense, a new, genome sequenced fungal species, reveals a high chemical diversity in secreted metabolites.</title>
        <authorList>
            <person name="Grijseels S."/>
            <person name="Nielsen J.C."/>
            <person name="Randelovic M."/>
            <person name="Nielsen J."/>
            <person name="Nielsen K.F."/>
            <person name="Workman M."/>
            <person name="Frisvad J.C."/>
        </authorList>
    </citation>
    <scope>NUCLEOTIDE SEQUENCE [LARGE SCALE GENOMIC DNA]</scope>
    <source>
        <strain evidence="7 8">CBS 141311</strain>
    </source>
</reference>
<gene>
    <name evidence="7" type="ORF">PENARI_c009G01242</name>
</gene>
<keyword evidence="2" id="KW-0805">Transcription regulation</keyword>
<evidence type="ECO:0000313" key="8">
    <source>
        <dbReference type="Proteomes" id="UP000177622"/>
    </source>
</evidence>
<dbReference type="Pfam" id="PF04082">
    <property type="entry name" value="Fungal_trans"/>
    <property type="match status" value="1"/>
</dbReference>
<evidence type="ECO:0000256" key="1">
    <source>
        <dbReference type="ARBA" id="ARBA00004123"/>
    </source>
</evidence>
<keyword evidence="8" id="KW-1185">Reference proteome</keyword>
<evidence type="ECO:0000256" key="2">
    <source>
        <dbReference type="ARBA" id="ARBA00023015"/>
    </source>
</evidence>
<sequence length="340" mass="38635">MSTSNAHTQKAVRIATELDLHRCITKIPHTKGACYNRTRLYWLVYICDHHCSLIHGRPPLTRDFQSLRRPRNFLQSYFNTPSDLTMISLVELWSISSRVFDLFGEDIECHVVAQRPDELARFNIAYDRWREKWLGMLSFTNSPTGFSRRVFDLHYYSAKLYLFSHVFRGSQSQSHDTKVPTESDTNVNTFVNGAIRSAFAIIRCIVDVDDNNKSPWLEMLPPCIGTMVAFACVGLVRVSRHQTPLACDMHDEDIPGYLHRLVQVLRLSPVIDQPAHPLVSIARSLETATTTAGQEFSHDPSTWNEIRDLDLDLDLGVFDKFTNDAFSGCNDSHGASLSGL</sequence>
<dbReference type="GO" id="GO:0008270">
    <property type="term" value="F:zinc ion binding"/>
    <property type="evidence" value="ECO:0007669"/>
    <property type="project" value="InterPro"/>
</dbReference>
<dbReference type="Proteomes" id="UP000177622">
    <property type="component" value="Unassembled WGS sequence"/>
</dbReference>
<evidence type="ECO:0000313" key="7">
    <source>
        <dbReference type="EMBL" id="OGE52781.1"/>
    </source>
</evidence>
<comment type="caution">
    <text evidence="7">The sequence shown here is derived from an EMBL/GenBank/DDBJ whole genome shotgun (WGS) entry which is preliminary data.</text>
</comment>
<name>A0A1F5LIN5_PENAI</name>
<evidence type="ECO:0000256" key="5">
    <source>
        <dbReference type="ARBA" id="ARBA00023242"/>
    </source>
</evidence>
<dbReference type="SMART" id="SM00906">
    <property type="entry name" value="Fungal_trans"/>
    <property type="match status" value="1"/>
</dbReference>
<protein>
    <recommendedName>
        <fullName evidence="6">Xylanolytic transcriptional activator regulatory domain-containing protein</fullName>
    </recommendedName>
</protein>
<dbReference type="GO" id="GO:0005634">
    <property type="term" value="C:nucleus"/>
    <property type="evidence" value="ECO:0007669"/>
    <property type="project" value="UniProtKB-SubCell"/>
</dbReference>
<evidence type="ECO:0000256" key="4">
    <source>
        <dbReference type="ARBA" id="ARBA00023163"/>
    </source>
</evidence>
<comment type="subcellular location">
    <subcellularLocation>
        <location evidence="1">Nucleus</location>
    </subcellularLocation>
</comment>
<feature type="domain" description="Xylanolytic transcriptional activator regulatory" evidence="6">
    <location>
        <begin position="4"/>
        <end position="76"/>
    </location>
</feature>
<organism evidence="7 8">
    <name type="scientific">Penicillium arizonense</name>
    <dbReference type="NCBI Taxonomy" id="1835702"/>
    <lineage>
        <taxon>Eukaryota</taxon>
        <taxon>Fungi</taxon>
        <taxon>Dikarya</taxon>
        <taxon>Ascomycota</taxon>
        <taxon>Pezizomycotina</taxon>
        <taxon>Eurotiomycetes</taxon>
        <taxon>Eurotiomycetidae</taxon>
        <taxon>Eurotiales</taxon>
        <taxon>Aspergillaceae</taxon>
        <taxon>Penicillium</taxon>
    </lineage>
</organism>
<dbReference type="PANTHER" id="PTHR31845:SF17">
    <property type="entry name" value="ZN(II)2CYS6 TRANSCRIPTION FACTOR (EUROFUNG)"/>
    <property type="match status" value="1"/>
</dbReference>